<sequence length="236" mass="24911">MPTTAKRKKQTPKNRSTTTHHAGAATRSPLTIPSTTTSQHPHDASIPVCPCCRCLLATYPRCNYPHACVRGARRHNDAETRLQGAHTPASSGPHCTVRNTPRAASRSAGSIDGARVFPSGGPLRVESGAGAGVSNRVVAAVSVMRLRMSVPGTWNAIASRQKSRAASRSGRGCVGEALRPGPVARACVPGCWENVRTSMAGLICSARMGDPLFLARCKDMRARIHAGQLQTATCGR</sequence>
<reference evidence="2" key="1">
    <citation type="journal article" date="2020" name="Stud. Mycol.">
        <title>101 Dothideomycetes genomes: a test case for predicting lifestyles and emergence of pathogens.</title>
        <authorList>
            <person name="Haridas S."/>
            <person name="Albert R."/>
            <person name="Binder M."/>
            <person name="Bloem J."/>
            <person name="Labutti K."/>
            <person name="Salamov A."/>
            <person name="Andreopoulos B."/>
            <person name="Baker S."/>
            <person name="Barry K."/>
            <person name="Bills G."/>
            <person name="Bluhm B."/>
            <person name="Cannon C."/>
            <person name="Castanera R."/>
            <person name="Culley D."/>
            <person name="Daum C."/>
            <person name="Ezra D."/>
            <person name="Gonzalez J."/>
            <person name="Henrissat B."/>
            <person name="Kuo A."/>
            <person name="Liang C."/>
            <person name="Lipzen A."/>
            <person name="Lutzoni F."/>
            <person name="Magnuson J."/>
            <person name="Mondo S."/>
            <person name="Nolan M."/>
            <person name="Ohm R."/>
            <person name="Pangilinan J."/>
            <person name="Park H.-J."/>
            <person name="Ramirez L."/>
            <person name="Alfaro M."/>
            <person name="Sun H."/>
            <person name="Tritt A."/>
            <person name="Yoshinaga Y."/>
            <person name="Zwiers L.-H."/>
            <person name="Turgeon B."/>
            <person name="Goodwin S."/>
            <person name="Spatafora J."/>
            <person name="Crous P."/>
            <person name="Grigoriev I."/>
        </authorList>
    </citation>
    <scope>NUCLEOTIDE SEQUENCE</scope>
    <source>
        <strain evidence="2">CBS 121167</strain>
    </source>
</reference>
<name>A0A6A6BCY7_9PEZI</name>
<proteinExistence type="predicted"/>
<keyword evidence="3" id="KW-1185">Reference proteome</keyword>
<evidence type="ECO:0000313" key="3">
    <source>
        <dbReference type="Proteomes" id="UP000799438"/>
    </source>
</evidence>
<feature type="region of interest" description="Disordered" evidence="1">
    <location>
        <begin position="1"/>
        <end position="44"/>
    </location>
</feature>
<protein>
    <submittedName>
        <fullName evidence="2">Uncharacterized protein</fullName>
    </submittedName>
</protein>
<dbReference type="Proteomes" id="UP000799438">
    <property type="component" value="Unassembled WGS sequence"/>
</dbReference>
<evidence type="ECO:0000256" key="1">
    <source>
        <dbReference type="SAM" id="MobiDB-lite"/>
    </source>
</evidence>
<dbReference type="GeneID" id="54304276"/>
<accession>A0A6A6BCY7</accession>
<dbReference type="AlphaFoldDB" id="A0A6A6BCY7"/>
<gene>
    <name evidence="2" type="ORF">K452DRAFT_50983</name>
</gene>
<organism evidence="2 3">
    <name type="scientific">Aplosporella prunicola CBS 121167</name>
    <dbReference type="NCBI Taxonomy" id="1176127"/>
    <lineage>
        <taxon>Eukaryota</taxon>
        <taxon>Fungi</taxon>
        <taxon>Dikarya</taxon>
        <taxon>Ascomycota</taxon>
        <taxon>Pezizomycotina</taxon>
        <taxon>Dothideomycetes</taxon>
        <taxon>Dothideomycetes incertae sedis</taxon>
        <taxon>Botryosphaeriales</taxon>
        <taxon>Aplosporellaceae</taxon>
        <taxon>Aplosporella</taxon>
    </lineage>
</organism>
<feature type="region of interest" description="Disordered" evidence="1">
    <location>
        <begin position="79"/>
        <end position="115"/>
    </location>
</feature>
<evidence type="ECO:0000313" key="2">
    <source>
        <dbReference type="EMBL" id="KAF2140767.1"/>
    </source>
</evidence>
<feature type="compositionally biased region" description="Polar residues" evidence="1">
    <location>
        <begin position="28"/>
        <end position="39"/>
    </location>
</feature>
<dbReference type="EMBL" id="ML995489">
    <property type="protein sequence ID" value="KAF2140767.1"/>
    <property type="molecule type" value="Genomic_DNA"/>
</dbReference>
<dbReference type="RefSeq" id="XP_033396480.1">
    <property type="nucleotide sequence ID" value="XM_033546769.1"/>
</dbReference>
<feature type="compositionally biased region" description="Basic residues" evidence="1">
    <location>
        <begin position="1"/>
        <end position="12"/>
    </location>
</feature>